<organism evidence="1 2">
    <name type="scientific">Pleurodeles waltl</name>
    <name type="common">Iberian ribbed newt</name>
    <dbReference type="NCBI Taxonomy" id="8319"/>
    <lineage>
        <taxon>Eukaryota</taxon>
        <taxon>Metazoa</taxon>
        <taxon>Chordata</taxon>
        <taxon>Craniata</taxon>
        <taxon>Vertebrata</taxon>
        <taxon>Euteleostomi</taxon>
        <taxon>Amphibia</taxon>
        <taxon>Batrachia</taxon>
        <taxon>Caudata</taxon>
        <taxon>Salamandroidea</taxon>
        <taxon>Salamandridae</taxon>
        <taxon>Pleurodelinae</taxon>
        <taxon>Pleurodeles</taxon>
    </lineage>
</organism>
<evidence type="ECO:0000313" key="2">
    <source>
        <dbReference type="Proteomes" id="UP001066276"/>
    </source>
</evidence>
<reference evidence="1" key="1">
    <citation type="journal article" date="2022" name="bioRxiv">
        <title>Sequencing and chromosome-scale assembly of the giantPleurodeles waltlgenome.</title>
        <authorList>
            <person name="Brown T."/>
            <person name="Elewa A."/>
            <person name="Iarovenko S."/>
            <person name="Subramanian E."/>
            <person name="Araus A.J."/>
            <person name="Petzold A."/>
            <person name="Susuki M."/>
            <person name="Suzuki K.-i.T."/>
            <person name="Hayashi T."/>
            <person name="Toyoda A."/>
            <person name="Oliveira C."/>
            <person name="Osipova E."/>
            <person name="Leigh N.D."/>
            <person name="Simon A."/>
            <person name="Yun M.H."/>
        </authorList>
    </citation>
    <scope>NUCLEOTIDE SEQUENCE</scope>
    <source>
        <strain evidence="1">20211129_DDA</strain>
        <tissue evidence="1">Liver</tissue>
    </source>
</reference>
<gene>
    <name evidence="1" type="ORF">NDU88_001042</name>
</gene>
<sequence length="85" mass="9544">MGHGRGAGRMRIAGTEGTISISVSSFNWDFLQHHVEAAMEDTLPQLSAGSKAWKVETQISDAGWWCEKKADTWLQEVVRRREDVV</sequence>
<keyword evidence="2" id="KW-1185">Reference proteome</keyword>
<accession>A0AAV7WMF4</accession>
<protein>
    <submittedName>
        <fullName evidence="1">Uncharacterized protein</fullName>
    </submittedName>
</protein>
<name>A0AAV7WMF4_PLEWA</name>
<proteinExistence type="predicted"/>
<evidence type="ECO:0000313" key="1">
    <source>
        <dbReference type="EMBL" id="KAJ1213405.1"/>
    </source>
</evidence>
<comment type="caution">
    <text evidence="1">The sequence shown here is derived from an EMBL/GenBank/DDBJ whole genome shotgun (WGS) entry which is preliminary data.</text>
</comment>
<dbReference type="Proteomes" id="UP001066276">
    <property type="component" value="Chromosome 1_1"/>
</dbReference>
<dbReference type="EMBL" id="JANPWB010000001">
    <property type="protein sequence ID" value="KAJ1213405.1"/>
    <property type="molecule type" value="Genomic_DNA"/>
</dbReference>
<dbReference type="AlphaFoldDB" id="A0AAV7WMF4"/>